<keyword evidence="7 8" id="KW-0472">Membrane</keyword>
<protein>
    <recommendedName>
        <fullName evidence="2">histidine kinase</fullName>
        <ecNumber evidence="2">2.7.13.3</ecNumber>
    </recommendedName>
</protein>
<dbReference type="PROSITE" id="PS50109">
    <property type="entry name" value="HIS_KIN"/>
    <property type="match status" value="1"/>
</dbReference>
<keyword evidence="3" id="KW-0597">Phosphoprotein</keyword>
<keyword evidence="5 10" id="KW-0418">Kinase</keyword>
<reference evidence="10 11" key="1">
    <citation type="journal article" date="2015" name="Nature">
        <title>rRNA introns, odd ribosomes, and small enigmatic genomes across a large radiation of phyla.</title>
        <authorList>
            <person name="Brown C.T."/>
            <person name="Hug L.A."/>
            <person name="Thomas B.C."/>
            <person name="Sharon I."/>
            <person name="Castelle C.J."/>
            <person name="Singh A."/>
            <person name="Wilkins M.J."/>
            <person name="Williams K.H."/>
            <person name="Banfield J.F."/>
        </authorList>
    </citation>
    <scope>NUCLEOTIDE SEQUENCE [LARGE SCALE GENOMIC DNA]</scope>
</reference>
<organism evidence="10 11">
    <name type="scientific">Candidatus Beckwithbacteria bacterium GW2011_GWA2_43_10</name>
    <dbReference type="NCBI Taxonomy" id="1618369"/>
    <lineage>
        <taxon>Bacteria</taxon>
        <taxon>Candidatus Beckwithiibacteriota</taxon>
    </lineage>
</organism>
<feature type="domain" description="Histidine kinase" evidence="9">
    <location>
        <begin position="112"/>
        <end position="326"/>
    </location>
</feature>
<dbReference type="Pfam" id="PF00512">
    <property type="entry name" value="HisKA"/>
    <property type="match status" value="1"/>
</dbReference>
<evidence type="ECO:0000256" key="8">
    <source>
        <dbReference type="SAM" id="Phobius"/>
    </source>
</evidence>
<dbReference type="STRING" id="1618369.UV54_C0048G0004"/>
<dbReference type="CDD" id="cd00075">
    <property type="entry name" value="HATPase"/>
    <property type="match status" value="1"/>
</dbReference>
<comment type="catalytic activity">
    <reaction evidence="1">
        <text>ATP + protein L-histidine = ADP + protein N-phospho-L-histidine.</text>
        <dbReference type="EC" id="2.7.13.3"/>
    </reaction>
</comment>
<dbReference type="EMBL" id="LCEW01000048">
    <property type="protein sequence ID" value="KKS78882.1"/>
    <property type="molecule type" value="Genomic_DNA"/>
</dbReference>
<dbReference type="PANTHER" id="PTHR45453">
    <property type="entry name" value="PHOSPHATE REGULON SENSOR PROTEIN PHOR"/>
    <property type="match status" value="1"/>
</dbReference>
<sequence>MNEFSKARLTLFGWYLVISFFLLSAFTLVAFQAERQAFARIEKMLSNKVDRPVLSALLERRLREFSGNFKERLLYFDIVLFFVAAGASWFLSGKTLEPIEAMVKKQEEFSADASHELRTPLTSIIMEVETIKRTEKQIPKEINKSLDNISQESLRMKNLINNLLVLVRNRTADVGVFKTFSLNEAAKKAFKSLEKSAAEKQLEYTYYEKNTGLKMKGDQEAVERMFVIILDNAIKFTPAGSIKARLYKEGKSAKIEIADTGIGIPAKDLPYIFERFFRAQTKTRLQGSGLGLAIAKKTAIEHKGKIAVKSKLNEGSVFTVTFPISS</sequence>
<proteinExistence type="predicted"/>
<dbReference type="GO" id="GO:0000155">
    <property type="term" value="F:phosphorelay sensor kinase activity"/>
    <property type="evidence" value="ECO:0007669"/>
    <property type="project" value="InterPro"/>
</dbReference>
<dbReference type="InterPro" id="IPR004358">
    <property type="entry name" value="Sig_transdc_His_kin-like_C"/>
</dbReference>
<dbReference type="Proteomes" id="UP000034213">
    <property type="component" value="Unassembled WGS sequence"/>
</dbReference>
<name>A0A0G1BZY2_9BACT</name>
<dbReference type="InterPro" id="IPR003661">
    <property type="entry name" value="HisK_dim/P_dom"/>
</dbReference>
<dbReference type="Gene3D" id="1.10.287.130">
    <property type="match status" value="1"/>
</dbReference>
<gene>
    <name evidence="10" type="ORF">UV54_C0048G0004</name>
</gene>
<dbReference type="InterPro" id="IPR036097">
    <property type="entry name" value="HisK_dim/P_sf"/>
</dbReference>
<evidence type="ECO:0000313" key="10">
    <source>
        <dbReference type="EMBL" id="KKS78882.1"/>
    </source>
</evidence>
<dbReference type="SMART" id="SM00387">
    <property type="entry name" value="HATPase_c"/>
    <property type="match status" value="1"/>
</dbReference>
<keyword evidence="8" id="KW-0812">Transmembrane</keyword>
<evidence type="ECO:0000256" key="5">
    <source>
        <dbReference type="ARBA" id="ARBA00022777"/>
    </source>
</evidence>
<dbReference type="PRINTS" id="PR00344">
    <property type="entry name" value="BCTRLSENSOR"/>
</dbReference>
<dbReference type="FunFam" id="3.30.565.10:FF:000006">
    <property type="entry name" value="Sensor histidine kinase WalK"/>
    <property type="match status" value="1"/>
</dbReference>
<feature type="transmembrane region" description="Helical" evidence="8">
    <location>
        <begin position="73"/>
        <end position="91"/>
    </location>
</feature>
<evidence type="ECO:0000256" key="4">
    <source>
        <dbReference type="ARBA" id="ARBA00022679"/>
    </source>
</evidence>
<evidence type="ECO:0000313" key="11">
    <source>
        <dbReference type="Proteomes" id="UP000034213"/>
    </source>
</evidence>
<evidence type="ECO:0000256" key="7">
    <source>
        <dbReference type="ARBA" id="ARBA00023136"/>
    </source>
</evidence>
<dbReference type="AlphaFoldDB" id="A0A0G1BZY2"/>
<dbReference type="GO" id="GO:0005886">
    <property type="term" value="C:plasma membrane"/>
    <property type="evidence" value="ECO:0007669"/>
    <property type="project" value="TreeGrafter"/>
</dbReference>
<dbReference type="EC" id="2.7.13.3" evidence="2"/>
<evidence type="ECO:0000256" key="6">
    <source>
        <dbReference type="ARBA" id="ARBA00023012"/>
    </source>
</evidence>
<dbReference type="InterPro" id="IPR036890">
    <property type="entry name" value="HATPase_C_sf"/>
</dbReference>
<dbReference type="SUPFAM" id="SSF47384">
    <property type="entry name" value="Homodimeric domain of signal transducing histidine kinase"/>
    <property type="match status" value="1"/>
</dbReference>
<dbReference type="InterPro" id="IPR050351">
    <property type="entry name" value="BphY/WalK/GraS-like"/>
</dbReference>
<evidence type="ECO:0000256" key="2">
    <source>
        <dbReference type="ARBA" id="ARBA00012438"/>
    </source>
</evidence>
<evidence type="ECO:0000259" key="9">
    <source>
        <dbReference type="PROSITE" id="PS50109"/>
    </source>
</evidence>
<comment type="caution">
    <text evidence="10">The sequence shown here is derived from an EMBL/GenBank/DDBJ whole genome shotgun (WGS) entry which is preliminary data.</text>
</comment>
<keyword evidence="6" id="KW-0902">Two-component regulatory system</keyword>
<keyword evidence="4" id="KW-0808">Transferase</keyword>
<dbReference type="InterPro" id="IPR005467">
    <property type="entry name" value="His_kinase_dom"/>
</dbReference>
<keyword evidence="8" id="KW-1133">Transmembrane helix</keyword>
<accession>A0A0G1BZY2</accession>
<dbReference type="FunFam" id="1.10.287.130:FF:000001">
    <property type="entry name" value="Two-component sensor histidine kinase"/>
    <property type="match status" value="1"/>
</dbReference>
<dbReference type="CDD" id="cd00082">
    <property type="entry name" value="HisKA"/>
    <property type="match status" value="1"/>
</dbReference>
<evidence type="ECO:0000256" key="1">
    <source>
        <dbReference type="ARBA" id="ARBA00000085"/>
    </source>
</evidence>
<dbReference type="PANTHER" id="PTHR45453:SF1">
    <property type="entry name" value="PHOSPHATE REGULON SENSOR PROTEIN PHOR"/>
    <property type="match status" value="1"/>
</dbReference>
<dbReference type="Gene3D" id="3.30.565.10">
    <property type="entry name" value="Histidine kinase-like ATPase, C-terminal domain"/>
    <property type="match status" value="1"/>
</dbReference>
<evidence type="ECO:0000256" key="3">
    <source>
        <dbReference type="ARBA" id="ARBA00022553"/>
    </source>
</evidence>
<dbReference type="GO" id="GO:0004721">
    <property type="term" value="F:phosphoprotein phosphatase activity"/>
    <property type="evidence" value="ECO:0007669"/>
    <property type="project" value="TreeGrafter"/>
</dbReference>
<dbReference type="Pfam" id="PF02518">
    <property type="entry name" value="HATPase_c"/>
    <property type="match status" value="1"/>
</dbReference>
<dbReference type="GO" id="GO:0016036">
    <property type="term" value="P:cellular response to phosphate starvation"/>
    <property type="evidence" value="ECO:0007669"/>
    <property type="project" value="TreeGrafter"/>
</dbReference>
<dbReference type="InterPro" id="IPR003594">
    <property type="entry name" value="HATPase_dom"/>
</dbReference>
<dbReference type="SMART" id="SM00388">
    <property type="entry name" value="HisKA"/>
    <property type="match status" value="1"/>
</dbReference>
<feature type="transmembrane region" description="Helical" evidence="8">
    <location>
        <begin position="12"/>
        <end position="31"/>
    </location>
</feature>
<dbReference type="SUPFAM" id="SSF55874">
    <property type="entry name" value="ATPase domain of HSP90 chaperone/DNA topoisomerase II/histidine kinase"/>
    <property type="match status" value="1"/>
</dbReference>